<dbReference type="PANTHER" id="PTHR33908">
    <property type="entry name" value="MANNOSYLTRANSFERASE YKCB-RELATED"/>
    <property type="match status" value="1"/>
</dbReference>
<keyword evidence="11" id="KW-1185">Reference proteome</keyword>
<feature type="transmembrane region" description="Helical" evidence="8">
    <location>
        <begin position="17"/>
        <end position="36"/>
    </location>
</feature>
<feature type="transmembrane region" description="Helical" evidence="8">
    <location>
        <begin position="115"/>
        <end position="134"/>
    </location>
</feature>
<gene>
    <name evidence="10" type="ORF">JOF56_010679</name>
</gene>
<feature type="transmembrane region" description="Helical" evidence="8">
    <location>
        <begin position="304"/>
        <end position="321"/>
    </location>
</feature>
<evidence type="ECO:0000256" key="2">
    <source>
        <dbReference type="ARBA" id="ARBA00022475"/>
    </source>
</evidence>
<feature type="domain" description="Glycosyltransferase RgtA/B/C/D-like" evidence="9">
    <location>
        <begin position="62"/>
        <end position="222"/>
    </location>
</feature>
<keyword evidence="6 8" id="KW-1133">Transmembrane helix</keyword>
<feature type="transmembrane region" description="Helical" evidence="8">
    <location>
        <begin position="203"/>
        <end position="225"/>
    </location>
</feature>
<dbReference type="Pfam" id="PF13231">
    <property type="entry name" value="PMT_2"/>
    <property type="match status" value="1"/>
</dbReference>
<dbReference type="PANTHER" id="PTHR33908:SF11">
    <property type="entry name" value="MEMBRANE PROTEIN"/>
    <property type="match status" value="1"/>
</dbReference>
<keyword evidence="4" id="KW-0808">Transferase</keyword>
<feature type="transmembrane region" description="Helical" evidence="8">
    <location>
        <begin position="83"/>
        <end position="103"/>
    </location>
</feature>
<feature type="transmembrane region" description="Helical" evidence="8">
    <location>
        <begin position="141"/>
        <end position="158"/>
    </location>
</feature>
<reference evidence="10 11" key="1">
    <citation type="submission" date="2021-03" db="EMBL/GenBank/DDBJ databases">
        <title>Sequencing the genomes of 1000 actinobacteria strains.</title>
        <authorList>
            <person name="Klenk H.-P."/>
        </authorList>
    </citation>
    <scope>NUCLEOTIDE SEQUENCE [LARGE SCALE GENOMIC DNA]</scope>
    <source>
        <strain evidence="10 11">DSM 46670</strain>
    </source>
</reference>
<accession>A0ABS4U254</accession>
<keyword evidence="7 8" id="KW-0472">Membrane</keyword>
<evidence type="ECO:0000256" key="6">
    <source>
        <dbReference type="ARBA" id="ARBA00022989"/>
    </source>
</evidence>
<organism evidence="10 11">
    <name type="scientific">Kibdelosporangium banguiense</name>
    <dbReference type="NCBI Taxonomy" id="1365924"/>
    <lineage>
        <taxon>Bacteria</taxon>
        <taxon>Bacillati</taxon>
        <taxon>Actinomycetota</taxon>
        <taxon>Actinomycetes</taxon>
        <taxon>Pseudonocardiales</taxon>
        <taxon>Pseudonocardiaceae</taxon>
        <taxon>Kibdelosporangium</taxon>
    </lineage>
</organism>
<comment type="caution">
    <text evidence="10">The sequence shown here is derived from an EMBL/GenBank/DDBJ whole genome shotgun (WGS) entry which is preliminary data.</text>
</comment>
<protein>
    <submittedName>
        <fullName evidence="10">4-amino-4-deoxy-L-arabinose transferase-like glycosyltransferase</fullName>
    </submittedName>
</protein>
<keyword evidence="2" id="KW-1003">Cell membrane</keyword>
<evidence type="ECO:0000256" key="7">
    <source>
        <dbReference type="ARBA" id="ARBA00023136"/>
    </source>
</evidence>
<evidence type="ECO:0000313" key="11">
    <source>
        <dbReference type="Proteomes" id="UP001519332"/>
    </source>
</evidence>
<evidence type="ECO:0000256" key="8">
    <source>
        <dbReference type="SAM" id="Phobius"/>
    </source>
</evidence>
<sequence length="503" mass="53358">MSDTALRTPETAQLPRFAWREVSIVLAVQVAVLSALSGRYGFHRDELYFIAAGKQLAWGYTDQPPITPALARLSITLFGETPVGLRVVATLAAAGTIAVIALIARELGGGRTVQWVSAALASLGPFAVAVAHMLSTTTVDMLIWALLGLAVLRLLRTGDGRWWLAVGAVIGLGLANKWLILLLVSGLATGVFAFGPRGVLRSVWLAAGVAVALVLAAPVFLWQAANDWPMLTVASGISGDDGVENRILFIPMQLVYLTPVLVPVWAAGLVRLWRDPGLRWARALAVSYPVVCVELLALGGKPYYSVPLLIMLLPAGVRPALDWLSRGRKASRRGVVTVFGVIGLAMSLVTGLPLLPPSSLNGPVLAINKEPGEQVGWPELTDSVAGVWLQIPAEQRAKSVILTSNYGQAGAIEHYGPAIGLPKPYSGHMSYADWGPPPDTMTGAVIVVGGQPTLSPSLTGCRVVTKNDNGIGLENEEQGTAITLCSGTTAPWSKIWPSLRRFY</sequence>
<dbReference type="InterPro" id="IPR038731">
    <property type="entry name" value="RgtA/B/C-like"/>
</dbReference>
<evidence type="ECO:0000256" key="1">
    <source>
        <dbReference type="ARBA" id="ARBA00004651"/>
    </source>
</evidence>
<keyword evidence="3" id="KW-0328">Glycosyltransferase</keyword>
<dbReference type="Proteomes" id="UP001519332">
    <property type="component" value="Unassembled WGS sequence"/>
</dbReference>
<dbReference type="InterPro" id="IPR050297">
    <property type="entry name" value="LipidA_mod_glycosyltrf_83"/>
</dbReference>
<evidence type="ECO:0000256" key="5">
    <source>
        <dbReference type="ARBA" id="ARBA00022692"/>
    </source>
</evidence>
<feature type="transmembrane region" description="Helical" evidence="8">
    <location>
        <begin position="333"/>
        <end position="355"/>
    </location>
</feature>
<comment type="subcellular location">
    <subcellularLocation>
        <location evidence="1">Cell membrane</location>
        <topology evidence="1">Multi-pass membrane protein</topology>
    </subcellularLocation>
</comment>
<dbReference type="EMBL" id="JAGINW010000001">
    <property type="protein sequence ID" value="MBP2330294.1"/>
    <property type="molecule type" value="Genomic_DNA"/>
</dbReference>
<evidence type="ECO:0000313" key="10">
    <source>
        <dbReference type="EMBL" id="MBP2330294.1"/>
    </source>
</evidence>
<proteinExistence type="predicted"/>
<keyword evidence="5 8" id="KW-0812">Transmembrane</keyword>
<feature type="transmembrane region" description="Helical" evidence="8">
    <location>
        <begin position="254"/>
        <end position="273"/>
    </location>
</feature>
<evidence type="ECO:0000256" key="3">
    <source>
        <dbReference type="ARBA" id="ARBA00022676"/>
    </source>
</evidence>
<evidence type="ECO:0000259" key="9">
    <source>
        <dbReference type="Pfam" id="PF13231"/>
    </source>
</evidence>
<evidence type="ECO:0000256" key="4">
    <source>
        <dbReference type="ARBA" id="ARBA00022679"/>
    </source>
</evidence>
<dbReference type="RefSeq" id="WP_209646924.1">
    <property type="nucleotide sequence ID" value="NZ_JAGINW010000001.1"/>
</dbReference>
<name>A0ABS4U254_9PSEU</name>